<feature type="coiled-coil region" evidence="2">
    <location>
        <begin position="113"/>
        <end position="186"/>
    </location>
</feature>
<evidence type="ECO:0000256" key="3">
    <source>
        <dbReference type="SAM" id="MobiDB-lite"/>
    </source>
</evidence>
<protein>
    <submittedName>
        <fullName evidence="5">E3 ubiquitin-protein ligase</fullName>
    </submittedName>
</protein>
<dbReference type="GO" id="GO:0000795">
    <property type="term" value="C:synaptonemal complex"/>
    <property type="evidence" value="ECO:0007669"/>
    <property type="project" value="InterPro"/>
</dbReference>
<reference evidence="5 6" key="1">
    <citation type="submission" date="2018-05" db="EMBL/GenBank/DDBJ databases">
        <title>Genome sequencing and assembly of the regulated plant pathogen Lachnellula willkommii and related sister species for the development of diagnostic species identification markers.</title>
        <authorList>
            <person name="Giroux E."/>
            <person name="Bilodeau G."/>
        </authorList>
    </citation>
    <scope>NUCLEOTIDE SEQUENCE [LARGE SCALE GENOMIC DNA]</scope>
    <source>
        <strain evidence="5 6">CBS 172.35</strain>
    </source>
</reference>
<evidence type="ECO:0000256" key="1">
    <source>
        <dbReference type="PROSITE-ProRule" id="PRU00175"/>
    </source>
</evidence>
<sequence length="422" mass="46714">MEYTLRCNDLKCRTELNDHAVVTTCSHVFCVECSNRCQLSGQRDGMRRICPACDAYLPNPDDVVVTNLNPTEDYKTSVLSGLSPNTIMECAGRALSWWAYQTAQEIVYQEYMAKNLSEKYSSLNLQMDKIINDANSEISNLRNKVSNMQIDQDSSRRKNEELLQALREKSRKHMQTQELYDKLKRRAMLGQVQNAASDAVDHNIQASVTANRYVDRLDEQNQHPPQPHFTNQQSISLQNSGPPDDGRNMGPPSFRGNGGNEWAGYSSREGIQRTVSSIGGEFVPKLIILQKSTLPKTPSTHRQRFAPENQPIPRLGPSNMQFNGPMGTPMPQKRPSPRQPLANLGTNAGGGSGFAGYGMSAGMKVSNLASAAANGATRPLVRPKAHIVVVAQRPVPGFQVSRDSTFAPPQARNMFSNETGQY</sequence>
<comment type="caution">
    <text evidence="5">The sequence shown here is derived from an EMBL/GenBank/DDBJ whole genome shotgun (WGS) entry which is preliminary data.</text>
</comment>
<name>A0A559M548_9HELO</name>
<keyword evidence="1" id="KW-0862">Zinc</keyword>
<evidence type="ECO:0000256" key="2">
    <source>
        <dbReference type="SAM" id="Coils"/>
    </source>
</evidence>
<feature type="region of interest" description="Disordered" evidence="3">
    <location>
        <begin position="219"/>
        <end position="265"/>
    </location>
</feature>
<organism evidence="5 6">
    <name type="scientific">Lachnellula willkommii</name>
    <dbReference type="NCBI Taxonomy" id="215461"/>
    <lineage>
        <taxon>Eukaryota</taxon>
        <taxon>Fungi</taxon>
        <taxon>Dikarya</taxon>
        <taxon>Ascomycota</taxon>
        <taxon>Pezizomycotina</taxon>
        <taxon>Leotiomycetes</taxon>
        <taxon>Helotiales</taxon>
        <taxon>Lachnaceae</taxon>
        <taxon>Lachnellula</taxon>
    </lineage>
</organism>
<feature type="domain" description="RING-type" evidence="4">
    <location>
        <begin position="12"/>
        <end position="54"/>
    </location>
</feature>
<dbReference type="InterPro" id="IPR001841">
    <property type="entry name" value="Znf_RING"/>
</dbReference>
<dbReference type="PANTHER" id="PTHR14305:SF0">
    <property type="entry name" value="E3 UBIQUITIN-PROTEIN LIGASE CCNB1IP1"/>
    <property type="match status" value="1"/>
</dbReference>
<dbReference type="Pfam" id="PF14634">
    <property type="entry name" value="zf-RING_5"/>
    <property type="match status" value="1"/>
</dbReference>
<dbReference type="PROSITE" id="PS50089">
    <property type="entry name" value="ZF_RING_2"/>
    <property type="match status" value="1"/>
</dbReference>
<dbReference type="Proteomes" id="UP000315522">
    <property type="component" value="Unassembled WGS sequence"/>
</dbReference>
<dbReference type="PANTHER" id="PTHR14305">
    <property type="entry name" value="E3 UBIQUITIN-PROTEIN LIGASE CCNB1IP1"/>
    <property type="match status" value="1"/>
</dbReference>
<keyword evidence="1" id="KW-0479">Metal-binding</keyword>
<dbReference type="GO" id="GO:0007131">
    <property type="term" value="P:reciprocal meiotic recombination"/>
    <property type="evidence" value="ECO:0007669"/>
    <property type="project" value="InterPro"/>
</dbReference>
<feature type="compositionally biased region" description="Polar residues" evidence="3">
    <location>
        <begin position="228"/>
        <end position="241"/>
    </location>
</feature>
<keyword evidence="1" id="KW-0863">Zinc-finger</keyword>
<evidence type="ECO:0000259" key="4">
    <source>
        <dbReference type="PROSITE" id="PS50089"/>
    </source>
</evidence>
<dbReference type="InterPro" id="IPR042448">
    <property type="entry name" value="CCNB1IP1"/>
</dbReference>
<dbReference type="GO" id="GO:0061630">
    <property type="term" value="F:ubiquitin protein ligase activity"/>
    <property type="evidence" value="ECO:0007669"/>
    <property type="project" value="InterPro"/>
</dbReference>
<evidence type="ECO:0000313" key="6">
    <source>
        <dbReference type="Proteomes" id="UP000315522"/>
    </source>
</evidence>
<accession>A0A559M548</accession>
<gene>
    <name evidence="5" type="primary">CCNB1IP1</name>
    <name evidence="5" type="ORF">LAWI1_G007430</name>
</gene>
<proteinExistence type="predicted"/>
<dbReference type="AlphaFoldDB" id="A0A559M548"/>
<dbReference type="GO" id="GO:0008270">
    <property type="term" value="F:zinc ion binding"/>
    <property type="evidence" value="ECO:0007669"/>
    <property type="project" value="UniProtKB-KW"/>
</dbReference>
<evidence type="ECO:0000313" key="5">
    <source>
        <dbReference type="EMBL" id="TVY88083.1"/>
    </source>
</evidence>
<dbReference type="SUPFAM" id="SSF57850">
    <property type="entry name" value="RING/U-box"/>
    <property type="match status" value="1"/>
</dbReference>
<feature type="region of interest" description="Disordered" evidence="3">
    <location>
        <begin position="296"/>
        <end position="318"/>
    </location>
</feature>
<keyword evidence="2" id="KW-0175">Coiled coil</keyword>
<dbReference type="EMBL" id="QGML01001954">
    <property type="protein sequence ID" value="TVY88083.1"/>
    <property type="molecule type" value="Genomic_DNA"/>
</dbReference>
<keyword evidence="6" id="KW-1185">Reference proteome</keyword>